<dbReference type="EMBL" id="JAOVQO010000005">
    <property type="protein sequence ID" value="MCU9847783.1"/>
    <property type="molecule type" value="Genomic_DNA"/>
</dbReference>
<keyword evidence="3" id="KW-1185">Reference proteome</keyword>
<protein>
    <submittedName>
        <fullName evidence="2">Paraquat-inducible protein A</fullName>
    </submittedName>
</protein>
<dbReference type="Proteomes" id="UP001209535">
    <property type="component" value="Unassembled WGS sequence"/>
</dbReference>
<proteinExistence type="predicted"/>
<name>A0ABT2X1G4_9RHOB</name>
<sequence length="212" mass="22769">MTATTPESQLDALIACPTCDALHHVTVVVPGARARCHRCGTTLMAPRTGAMTRIVMLAATAAILMVAAVFFPFLELQAGGLSRQSSVLGAVLAFSEGWMMPLAVAVGAMIVALPFARLLAITYALAPMALGWRPAAQAERVFRWAEAMRPWAMAEIFILGVAVAMVKVAGLAKVTPGPAFWAFAALVLVTVLKDNFMCRLTIWKTLEERRRS</sequence>
<evidence type="ECO:0000256" key="1">
    <source>
        <dbReference type="SAM" id="Phobius"/>
    </source>
</evidence>
<keyword evidence="1" id="KW-0472">Membrane</keyword>
<dbReference type="InterPro" id="IPR007498">
    <property type="entry name" value="PqiA-like"/>
</dbReference>
<feature type="transmembrane region" description="Helical" evidence="1">
    <location>
        <begin position="102"/>
        <end position="130"/>
    </location>
</feature>
<dbReference type="Pfam" id="PF04403">
    <property type="entry name" value="PqiA"/>
    <property type="match status" value="1"/>
</dbReference>
<gene>
    <name evidence="2" type="ORF">OEZ60_07155</name>
</gene>
<feature type="transmembrane region" description="Helical" evidence="1">
    <location>
        <begin position="54"/>
        <end position="74"/>
    </location>
</feature>
<organism evidence="2 3">
    <name type="scientific">Albidovulum salinarum</name>
    <dbReference type="NCBI Taxonomy" id="2984153"/>
    <lineage>
        <taxon>Bacteria</taxon>
        <taxon>Pseudomonadati</taxon>
        <taxon>Pseudomonadota</taxon>
        <taxon>Alphaproteobacteria</taxon>
        <taxon>Rhodobacterales</taxon>
        <taxon>Paracoccaceae</taxon>
        <taxon>Albidovulum</taxon>
    </lineage>
</organism>
<keyword evidence="1" id="KW-1133">Transmembrane helix</keyword>
<evidence type="ECO:0000313" key="2">
    <source>
        <dbReference type="EMBL" id="MCU9847783.1"/>
    </source>
</evidence>
<reference evidence="2 3" key="1">
    <citation type="submission" date="2022-10" db="EMBL/GenBank/DDBJ databases">
        <title>Defluviimonas sp. nov., isolated from ocean surface sediments.</title>
        <authorList>
            <person name="He W."/>
            <person name="Wang L."/>
            <person name="Zhang D.-F."/>
        </authorList>
    </citation>
    <scope>NUCLEOTIDE SEQUENCE [LARGE SCALE GENOMIC DNA]</scope>
    <source>
        <strain evidence="2 3">WL0024</strain>
    </source>
</reference>
<accession>A0ABT2X1G4</accession>
<comment type="caution">
    <text evidence="2">The sequence shown here is derived from an EMBL/GenBank/DDBJ whole genome shotgun (WGS) entry which is preliminary data.</text>
</comment>
<dbReference type="RefSeq" id="WP_263334584.1">
    <property type="nucleotide sequence ID" value="NZ_JAOVQO010000005.1"/>
</dbReference>
<keyword evidence="1" id="KW-0812">Transmembrane</keyword>
<feature type="transmembrane region" description="Helical" evidence="1">
    <location>
        <begin position="151"/>
        <end position="172"/>
    </location>
</feature>
<evidence type="ECO:0000313" key="3">
    <source>
        <dbReference type="Proteomes" id="UP001209535"/>
    </source>
</evidence>
<feature type="transmembrane region" description="Helical" evidence="1">
    <location>
        <begin position="178"/>
        <end position="202"/>
    </location>
</feature>